<accession>A0A2M7R6C4</accession>
<sequence>MAEVLEKAQKLYNDGKWQEAVTLLNESLSDLTKTEDIAEALRLKGWCFYYIGIKGPEEEKMEALRLSRNMFDVASRETSDAKKKLSIFNGLPLSLWILGDRNEAWRVSDQAVQGFPDEPSVWNTRSILCRWAKNFEESVKVCEKVYETALYRKDYRTAGHGKHNRADALKELGRTEEAKNDYAAAIGLYKDFEKETVQSAKFHIEGVEKKLLNL</sequence>
<dbReference type="Proteomes" id="UP000230767">
    <property type="component" value="Unassembled WGS sequence"/>
</dbReference>
<comment type="caution">
    <text evidence="1">The sequence shown here is derived from an EMBL/GenBank/DDBJ whole genome shotgun (WGS) entry which is preliminary data.</text>
</comment>
<dbReference type="Gene3D" id="1.25.40.10">
    <property type="entry name" value="Tetratricopeptide repeat domain"/>
    <property type="match status" value="1"/>
</dbReference>
<dbReference type="Pfam" id="PF13181">
    <property type="entry name" value="TPR_8"/>
    <property type="match status" value="1"/>
</dbReference>
<evidence type="ECO:0000313" key="2">
    <source>
        <dbReference type="Proteomes" id="UP000230767"/>
    </source>
</evidence>
<dbReference type="SUPFAM" id="SSF48452">
    <property type="entry name" value="TPR-like"/>
    <property type="match status" value="1"/>
</dbReference>
<dbReference type="EMBL" id="PFLW01000071">
    <property type="protein sequence ID" value="PIY88763.1"/>
    <property type="molecule type" value="Genomic_DNA"/>
</dbReference>
<reference evidence="2" key="1">
    <citation type="submission" date="2017-09" db="EMBL/GenBank/DDBJ databases">
        <title>Depth-based differentiation of microbial function through sediment-hosted aquifers and enrichment of novel symbionts in the deep terrestrial subsurface.</title>
        <authorList>
            <person name="Probst A.J."/>
            <person name="Ladd B."/>
            <person name="Jarett J.K."/>
            <person name="Geller-Mcgrath D.E."/>
            <person name="Sieber C.M.K."/>
            <person name="Emerson J.B."/>
            <person name="Anantharaman K."/>
            <person name="Thomas B.C."/>
            <person name="Malmstrom R."/>
            <person name="Stieglmeier M."/>
            <person name="Klingl A."/>
            <person name="Woyke T."/>
            <person name="Ryan C.M."/>
            <person name="Banfield J.F."/>
        </authorList>
    </citation>
    <scope>NUCLEOTIDE SEQUENCE [LARGE SCALE GENOMIC DNA]</scope>
</reference>
<dbReference type="InterPro" id="IPR019734">
    <property type="entry name" value="TPR_rpt"/>
</dbReference>
<organism evidence="1 2">
    <name type="scientific">Candidatus Nealsonbacteria bacterium CG_4_10_14_0_8_um_filter_37_14</name>
    <dbReference type="NCBI Taxonomy" id="1974684"/>
    <lineage>
        <taxon>Bacteria</taxon>
        <taxon>Candidatus Nealsoniibacteriota</taxon>
    </lineage>
</organism>
<protein>
    <recommendedName>
        <fullName evidence="3">Tetratricopeptide repeat protein</fullName>
    </recommendedName>
</protein>
<dbReference type="AlphaFoldDB" id="A0A2M7R6C4"/>
<dbReference type="InterPro" id="IPR011990">
    <property type="entry name" value="TPR-like_helical_dom_sf"/>
</dbReference>
<proteinExistence type="predicted"/>
<gene>
    <name evidence="1" type="ORF">COY73_02975</name>
</gene>
<evidence type="ECO:0000313" key="1">
    <source>
        <dbReference type="EMBL" id="PIY88763.1"/>
    </source>
</evidence>
<name>A0A2M7R6C4_9BACT</name>
<evidence type="ECO:0008006" key="3">
    <source>
        <dbReference type="Google" id="ProtNLM"/>
    </source>
</evidence>